<evidence type="ECO:0000259" key="2">
    <source>
        <dbReference type="Pfam" id="PF00884"/>
    </source>
</evidence>
<reference evidence="3" key="1">
    <citation type="submission" date="2022-11" db="EMBL/GenBank/DDBJ databases">
        <authorList>
            <person name="Petersen C."/>
        </authorList>
    </citation>
    <scope>NUCLEOTIDE SEQUENCE</scope>
    <source>
        <strain evidence="3">IBT 30761</strain>
    </source>
</reference>
<dbReference type="OrthoDB" id="96314at2759"/>
<feature type="domain" description="Sulfatase N-terminal" evidence="2">
    <location>
        <begin position="523"/>
        <end position="717"/>
    </location>
</feature>
<feature type="transmembrane region" description="Helical" evidence="1">
    <location>
        <begin position="40"/>
        <end position="63"/>
    </location>
</feature>
<dbReference type="Proteomes" id="UP001149074">
    <property type="component" value="Unassembled WGS sequence"/>
</dbReference>
<name>A0A9W9EZA1_9EURO</name>
<dbReference type="InterPro" id="IPR000917">
    <property type="entry name" value="Sulfatase_N"/>
</dbReference>
<feature type="transmembrane region" description="Helical" evidence="1">
    <location>
        <begin position="201"/>
        <end position="221"/>
    </location>
</feature>
<proteinExistence type="predicted"/>
<gene>
    <name evidence="3" type="ORF">N7532_009453</name>
</gene>
<dbReference type="Pfam" id="PF00884">
    <property type="entry name" value="Sulfatase"/>
    <property type="match status" value="1"/>
</dbReference>
<comment type="caution">
    <text evidence="3">The sequence shown here is derived from an EMBL/GenBank/DDBJ whole genome shotgun (WGS) entry which is preliminary data.</text>
</comment>
<dbReference type="SUPFAM" id="SSF53649">
    <property type="entry name" value="Alkaline phosphatase-like"/>
    <property type="match status" value="1"/>
</dbReference>
<feature type="transmembrane region" description="Helical" evidence="1">
    <location>
        <begin position="75"/>
        <end position="100"/>
    </location>
</feature>
<dbReference type="InterPro" id="IPR017850">
    <property type="entry name" value="Alkaline_phosphatase_core_sf"/>
</dbReference>
<dbReference type="AlphaFoldDB" id="A0A9W9EZA1"/>
<keyword evidence="1" id="KW-0472">Membrane</keyword>
<protein>
    <submittedName>
        <fullName evidence="3">Alkaline phosphatase-like alpha/beta/alpha</fullName>
    </submittedName>
</protein>
<feature type="transmembrane region" description="Helical" evidence="1">
    <location>
        <begin position="120"/>
        <end position="145"/>
    </location>
</feature>
<dbReference type="RefSeq" id="XP_056472750.1">
    <property type="nucleotide sequence ID" value="XM_056621944.1"/>
</dbReference>
<reference evidence="3" key="2">
    <citation type="journal article" date="2023" name="IMA Fungus">
        <title>Comparative genomic study of the Penicillium genus elucidates a diverse pangenome and 15 lateral gene transfer events.</title>
        <authorList>
            <person name="Petersen C."/>
            <person name="Sorensen T."/>
            <person name="Nielsen M.R."/>
            <person name="Sondergaard T.E."/>
            <person name="Sorensen J.L."/>
            <person name="Fitzpatrick D.A."/>
            <person name="Frisvad J.C."/>
            <person name="Nielsen K.L."/>
        </authorList>
    </citation>
    <scope>NUCLEOTIDE SEQUENCE</scope>
    <source>
        <strain evidence="3">IBT 30761</strain>
    </source>
</reference>
<accession>A0A9W9EZA1</accession>
<keyword evidence="1" id="KW-1133">Transmembrane helix</keyword>
<dbReference type="PANTHER" id="PTHR43751">
    <property type="entry name" value="SULFATASE"/>
    <property type="match status" value="1"/>
</dbReference>
<keyword evidence="1" id="KW-0812">Transmembrane</keyword>
<sequence length="877" mass="97938">MSLLAFLPAFAPFAFSTLVVSGLASKALHIGIHIHSLPFLYLVIYSPTLVLPEILIITCARLLLQWPAPETKLQWLSTCVGGILGLLTWGASAIQFGFFIQTGAEVAWNASNSFLSDPAAMKILLSGISTVFAAAAVLGIAAWLLNTQVYNLTGLGLQAIQDLLLSGYNFCRGGYQTRYTLLSAPSKSWINSVDIRSARRAAFVVAACFSLLFLELVRPAIPYDHLSAALPLSLLDAFNKKSSTLGGCRNPATTFPLWTDVDPVPLDEGWSRPSWLPQNPPGGFRRWDVHPDQRAESDNPSWYLCGGGDDGGFYNPKADPLKISNLDRGIYDPLKKAFEQHAVSIDHVILVTLESGRKDMFPMQQGSPLFHSLLDSHPDEDRDEATDRLVEMTPVAQMLTGEYVKNSKGKPVDLRNATWHDTAQKNMGGLNVRGAVTGSSLTFKSILGSHCGVNSLPVDMLEESLLEIYQPCLPQLFEAFNQAKKPQVEPSEEHIVEKRSLAPNQSESLKYPWKSVFMQSITDDYDRQDIMNEHMGFRHKVVKSTLQDHESKYRAEGEEINYFGYAETELKPYIRDLFEEAAINKTRLFLSHVTSTTHHPWETPEDFAMEHYMGNQGNINHGLMNNYLNAARFVDNWLGDIMTMLDEAGIANNTLVVFVGDHGQAFGEDNRDLTGTYNNPHISNFRVPLVFRHPHMPRININANATSLSIIPTILDMLIQSHSLDERDSEIASAVLPEYQGQSLIRPFLPFINETSGSKNTTERDLTPLGPEYEHPHFKSVWNFGVINSGGAIMSVMAANIPYRLILPIQEDFEYTFTHLGDDPAELNPIKAWTLSDLVDLVETKLGDEPAAWLKDAEKVGRWYVNDQRRIWGYREA</sequence>
<evidence type="ECO:0000313" key="4">
    <source>
        <dbReference type="Proteomes" id="UP001149074"/>
    </source>
</evidence>
<organism evidence="3 4">
    <name type="scientific">Penicillium argentinense</name>
    <dbReference type="NCBI Taxonomy" id="1131581"/>
    <lineage>
        <taxon>Eukaryota</taxon>
        <taxon>Fungi</taxon>
        <taxon>Dikarya</taxon>
        <taxon>Ascomycota</taxon>
        <taxon>Pezizomycotina</taxon>
        <taxon>Eurotiomycetes</taxon>
        <taxon>Eurotiomycetidae</taxon>
        <taxon>Eurotiales</taxon>
        <taxon>Aspergillaceae</taxon>
        <taxon>Penicillium</taxon>
    </lineage>
</organism>
<keyword evidence="4" id="KW-1185">Reference proteome</keyword>
<dbReference type="InterPro" id="IPR052701">
    <property type="entry name" value="GAG_Ulvan_Degrading_Sulfatases"/>
</dbReference>
<evidence type="ECO:0000256" key="1">
    <source>
        <dbReference type="SAM" id="Phobius"/>
    </source>
</evidence>
<dbReference type="GeneID" id="81360923"/>
<dbReference type="EMBL" id="JAPQKI010000009">
    <property type="protein sequence ID" value="KAJ5090769.1"/>
    <property type="molecule type" value="Genomic_DNA"/>
</dbReference>
<evidence type="ECO:0000313" key="3">
    <source>
        <dbReference type="EMBL" id="KAJ5090769.1"/>
    </source>
</evidence>
<dbReference type="PANTHER" id="PTHR43751:SF3">
    <property type="entry name" value="SULFATASE N-TERMINAL DOMAIN-CONTAINING PROTEIN"/>
    <property type="match status" value="1"/>
</dbReference>
<dbReference type="Gene3D" id="3.40.720.10">
    <property type="entry name" value="Alkaline Phosphatase, subunit A"/>
    <property type="match status" value="1"/>
</dbReference>